<dbReference type="Pfam" id="PF17912">
    <property type="entry name" value="OB_MalK"/>
    <property type="match status" value="1"/>
</dbReference>
<dbReference type="Pfam" id="PF00005">
    <property type="entry name" value="ABC_tran"/>
    <property type="match status" value="1"/>
</dbReference>
<evidence type="ECO:0000256" key="1">
    <source>
        <dbReference type="ARBA" id="ARBA00004417"/>
    </source>
</evidence>
<dbReference type="CDD" id="cd03301">
    <property type="entry name" value="ABC_MalK_N"/>
    <property type="match status" value="1"/>
</dbReference>
<dbReference type="EMBL" id="JBEAAL010000012">
    <property type="protein sequence ID" value="MEQ1406702.1"/>
    <property type="molecule type" value="Genomic_DNA"/>
</dbReference>
<keyword evidence="3" id="KW-0813">Transport</keyword>
<dbReference type="PANTHER" id="PTHR43875">
    <property type="entry name" value="MALTODEXTRIN IMPORT ATP-BINDING PROTEIN MSMX"/>
    <property type="match status" value="1"/>
</dbReference>
<keyword evidence="4" id="KW-0472">Membrane</keyword>
<dbReference type="InterPro" id="IPR040582">
    <property type="entry name" value="OB_MalK-like"/>
</dbReference>
<comment type="subcellular location">
    <subcellularLocation>
        <location evidence="1">Cell inner membrane</location>
        <topology evidence="1">Peripheral membrane protein</topology>
    </subcellularLocation>
</comment>
<keyword evidence="5" id="KW-0547">Nucleotide-binding</keyword>
<dbReference type="SUPFAM" id="SSF50331">
    <property type="entry name" value="MOP-like"/>
    <property type="match status" value="1"/>
</dbReference>
<accession>A0ABV0M4B5</accession>
<keyword evidence="9" id="KW-1185">Reference proteome</keyword>
<evidence type="ECO:0000313" key="8">
    <source>
        <dbReference type="EMBL" id="MEQ1406702.1"/>
    </source>
</evidence>
<dbReference type="PROSITE" id="PS50893">
    <property type="entry name" value="ABC_TRANSPORTER_2"/>
    <property type="match status" value="1"/>
</dbReference>
<dbReference type="Gene3D" id="2.40.50.140">
    <property type="entry name" value="Nucleic acid-binding proteins"/>
    <property type="match status" value="1"/>
</dbReference>
<dbReference type="InterPro" id="IPR027417">
    <property type="entry name" value="P-loop_NTPase"/>
</dbReference>
<dbReference type="Proteomes" id="UP001496627">
    <property type="component" value="Unassembled WGS sequence"/>
</dbReference>
<gene>
    <name evidence="8" type="ORF">ABK249_17360</name>
</gene>
<dbReference type="Gene3D" id="2.40.50.100">
    <property type="match status" value="1"/>
</dbReference>
<keyword evidence="4" id="KW-1003">Cell membrane</keyword>
<feature type="domain" description="ABC transporter" evidence="7">
    <location>
        <begin position="4"/>
        <end position="234"/>
    </location>
</feature>
<dbReference type="SUPFAM" id="SSF52540">
    <property type="entry name" value="P-loop containing nucleoside triphosphate hydrolases"/>
    <property type="match status" value="1"/>
</dbReference>
<comment type="similarity">
    <text evidence="2">Belongs to the ABC transporter superfamily.</text>
</comment>
<protein>
    <submittedName>
        <fullName evidence="8">ABC transporter ATP-binding protein</fullName>
    </submittedName>
</protein>
<dbReference type="InterPro" id="IPR015855">
    <property type="entry name" value="ABC_transpr_MalK-like"/>
</dbReference>
<keyword evidence="4" id="KW-0997">Cell inner membrane</keyword>
<sequence length="367" mass="40572">MPDVEFRNIVKRFGSLTVLENLNLKIADGEFLVLLGPSGCGKTTLLNMLAGLQETSDGTIAIGDRDVTDLDPKDRGLAMVFQSYALYPTKTVKGNLLFGLSAQKLDKAEMQRRVEWASKLLQIDALLDRKPAQLSGGQRQRVAIGRALVKNVDVFLFDEPLSNLDAKLRTEMRLEIKRLHNELKKTIVFVTHDQIEAMTMATRIAVMNGGVIQQIGTPDEIYERPKNLFVASFIGSPAMNMVPATVVANGGACVARHEPSGVPLHLSRYQFEHQPKTGQNVIAGMRPEHFSVGEMPEEACGAYFELPVRYTEKTGSDVTAFLESGGGLIAVRFDSKHYHVPAAGERLRVSYPADKFDLFDPKTEVRI</sequence>
<evidence type="ECO:0000256" key="5">
    <source>
        <dbReference type="ARBA" id="ARBA00022741"/>
    </source>
</evidence>
<reference evidence="8 9" key="1">
    <citation type="submission" date="2024-05" db="EMBL/GenBank/DDBJ databases">
        <title>Neorhizobium sp. Rsf11, a plant growth promoting and heavy metal resistant PAH-degrader.</title>
        <authorList>
            <person name="Golubev S.N."/>
            <person name="Muratova A.Y."/>
            <person name="Markelova M.I."/>
        </authorList>
    </citation>
    <scope>NUCLEOTIDE SEQUENCE [LARGE SCALE GENOMIC DNA]</scope>
    <source>
        <strain evidence="8 9">Rsf11</strain>
    </source>
</reference>
<evidence type="ECO:0000256" key="3">
    <source>
        <dbReference type="ARBA" id="ARBA00022448"/>
    </source>
</evidence>
<dbReference type="RefSeq" id="WP_227705409.1">
    <property type="nucleotide sequence ID" value="NZ_JBEAAL010000012.1"/>
</dbReference>
<proteinExistence type="inferred from homology"/>
<name>A0ABV0M4B5_9HYPH</name>
<dbReference type="Gene3D" id="3.40.50.300">
    <property type="entry name" value="P-loop containing nucleotide triphosphate hydrolases"/>
    <property type="match status" value="1"/>
</dbReference>
<dbReference type="PANTHER" id="PTHR43875:SF1">
    <property type="entry name" value="OSMOPROTECTIVE COMPOUNDS UPTAKE ATP-BINDING PROTEIN GGTA"/>
    <property type="match status" value="1"/>
</dbReference>
<dbReference type="InterPro" id="IPR003593">
    <property type="entry name" value="AAA+_ATPase"/>
</dbReference>
<dbReference type="InterPro" id="IPR017871">
    <property type="entry name" value="ABC_transporter-like_CS"/>
</dbReference>
<evidence type="ECO:0000256" key="2">
    <source>
        <dbReference type="ARBA" id="ARBA00005417"/>
    </source>
</evidence>
<dbReference type="InterPro" id="IPR012340">
    <property type="entry name" value="NA-bd_OB-fold"/>
</dbReference>
<evidence type="ECO:0000256" key="6">
    <source>
        <dbReference type="ARBA" id="ARBA00022840"/>
    </source>
</evidence>
<keyword evidence="6 8" id="KW-0067">ATP-binding</keyword>
<dbReference type="GO" id="GO:0005524">
    <property type="term" value="F:ATP binding"/>
    <property type="evidence" value="ECO:0007669"/>
    <property type="project" value="UniProtKB-KW"/>
</dbReference>
<dbReference type="PROSITE" id="PS00211">
    <property type="entry name" value="ABC_TRANSPORTER_1"/>
    <property type="match status" value="1"/>
</dbReference>
<dbReference type="InterPro" id="IPR003439">
    <property type="entry name" value="ABC_transporter-like_ATP-bd"/>
</dbReference>
<evidence type="ECO:0000313" key="9">
    <source>
        <dbReference type="Proteomes" id="UP001496627"/>
    </source>
</evidence>
<evidence type="ECO:0000259" key="7">
    <source>
        <dbReference type="PROSITE" id="PS50893"/>
    </source>
</evidence>
<comment type="caution">
    <text evidence="8">The sequence shown here is derived from an EMBL/GenBank/DDBJ whole genome shotgun (WGS) entry which is preliminary data.</text>
</comment>
<dbReference type="InterPro" id="IPR047641">
    <property type="entry name" value="ABC_transpr_MalK/UgpC-like"/>
</dbReference>
<organism evidence="8 9">
    <name type="scientific">Neorhizobium phenanthreniclasticum</name>
    <dbReference type="NCBI Taxonomy" id="3157917"/>
    <lineage>
        <taxon>Bacteria</taxon>
        <taxon>Pseudomonadati</taxon>
        <taxon>Pseudomonadota</taxon>
        <taxon>Alphaproteobacteria</taxon>
        <taxon>Hyphomicrobiales</taxon>
        <taxon>Rhizobiaceae</taxon>
        <taxon>Rhizobium/Agrobacterium group</taxon>
        <taxon>Neorhizobium</taxon>
    </lineage>
</organism>
<evidence type="ECO:0000256" key="4">
    <source>
        <dbReference type="ARBA" id="ARBA00022519"/>
    </source>
</evidence>
<dbReference type="SMART" id="SM00382">
    <property type="entry name" value="AAA"/>
    <property type="match status" value="1"/>
</dbReference>
<dbReference type="InterPro" id="IPR008995">
    <property type="entry name" value="Mo/tungstate-bd_C_term_dom"/>
</dbReference>